<feature type="compositionally biased region" description="Basic residues" evidence="1">
    <location>
        <begin position="121"/>
        <end position="132"/>
    </location>
</feature>
<accession>A0AAD6U7X2</accession>
<evidence type="ECO:0000313" key="3">
    <source>
        <dbReference type="Proteomes" id="UP001222325"/>
    </source>
</evidence>
<protein>
    <submittedName>
        <fullName evidence="2">Uncharacterized protein</fullName>
    </submittedName>
</protein>
<gene>
    <name evidence="2" type="ORF">B0H15DRAFT_947486</name>
</gene>
<dbReference type="Proteomes" id="UP001222325">
    <property type="component" value="Unassembled WGS sequence"/>
</dbReference>
<keyword evidence="3" id="KW-1185">Reference proteome</keyword>
<dbReference type="EMBL" id="JARJCN010000016">
    <property type="protein sequence ID" value="KAJ7093350.1"/>
    <property type="molecule type" value="Genomic_DNA"/>
</dbReference>
<reference evidence="2" key="1">
    <citation type="submission" date="2023-03" db="EMBL/GenBank/DDBJ databases">
        <title>Massive genome expansion in bonnet fungi (Mycena s.s.) driven by repeated elements and novel gene families across ecological guilds.</title>
        <authorList>
            <consortium name="Lawrence Berkeley National Laboratory"/>
            <person name="Harder C.B."/>
            <person name="Miyauchi S."/>
            <person name="Viragh M."/>
            <person name="Kuo A."/>
            <person name="Thoen E."/>
            <person name="Andreopoulos B."/>
            <person name="Lu D."/>
            <person name="Skrede I."/>
            <person name="Drula E."/>
            <person name="Henrissat B."/>
            <person name="Morin E."/>
            <person name="Kohler A."/>
            <person name="Barry K."/>
            <person name="LaButti K."/>
            <person name="Morin E."/>
            <person name="Salamov A."/>
            <person name="Lipzen A."/>
            <person name="Mereny Z."/>
            <person name="Hegedus B."/>
            <person name="Baldrian P."/>
            <person name="Stursova M."/>
            <person name="Weitz H."/>
            <person name="Taylor A."/>
            <person name="Grigoriev I.V."/>
            <person name="Nagy L.G."/>
            <person name="Martin F."/>
            <person name="Kauserud H."/>
        </authorList>
    </citation>
    <scope>NUCLEOTIDE SEQUENCE</scope>
    <source>
        <strain evidence="2">CBHHK173m</strain>
    </source>
</reference>
<feature type="region of interest" description="Disordered" evidence="1">
    <location>
        <begin position="108"/>
        <end position="162"/>
    </location>
</feature>
<proteinExistence type="predicted"/>
<dbReference type="AlphaFoldDB" id="A0AAD6U7X2"/>
<name>A0AAD6U7X2_9AGAR</name>
<comment type="caution">
    <text evidence="2">The sequence shown here is derived from an EMBL/GenBank/DDBJ whole genome shotgun (WGS) entry which is preliminary data.</text>
</comment>
<evidence type="ECO:0000313" key="2">
    <source>
        <dbReference type="EMBL" id="KAJ7093350.1"/>
    </source>
</evidence>
<organism evidence="2 3">
    <name type="scientific">Mycena belliarum</name>
    <dbReference type="NCBI Taxonomy" id="1033014"/>
    <lineage>
        <taxon>Eukaryota</taxon>
        <taxon>Fungi</taxon>
        <taxon>Dikarya</taxon>
        <taxon>Basidiomycota</taxon>
        <taxon>Agaricomycotina</taxon>
        <taxon>Agaricomycetes</taxon>
        <taxon>Agaricomycetidae</taxon>
        <taxon>Agaricales</taxon>
        <taxon>Marasmiineae</taxon>
        <taxon>Mycenaceae</taxon>
        <taxon>Mycena</taxon>
    </lineage>
</organism>
<sequence length="215" mass="23028">MSNCVTDRVTIFFCQRTPFVSLSSPSSTALLRPGADACASCVRHEGTSSDLIGGIPHLIAYIPPSSRPLLHTEEGPAMHTVSSAAHQLYAYRSSPRHCLKTSPTLSAPRLSIKPTPAPPCRSRHPSSPRRCLKTSPTLSAPRLSIKPTPAPRCRSRHPRALSPRKHAAPLNVLLTCDLSAPGEHASTLHVYLRCATGTQEISGIAASTAFCLRTV</sequence>
<evidence type="ECO:0000256" key="1">
    <source>
        <dbReference type="SAM" id="MobiDB-lite"/>
    </source>
</evidence>
<feature type="compositionally biased region" description="Basic residues" evidence="1">
    <location>
        <begin position="153"/>
        <end position="162"/>
    </location>
</feature>